<evidence type="ECO:0000313" key="5">
    <source>
        <dbReference type="EMBL" id="HIU57159.1"/>
    </source>
</evidence>
<name>A0A9D1MBI3_9FIRM</name>
<keyword evidence="1" id="KW-1003">Cell membrane</keyword>
<dbReference type="FunFam" id="3.90.1640.10:FF:000002">
    <property type="entry name" value="Cyclic-di-AMP phosphodiesterase"/>
    <property type="match status" value="1"/>
</dbReference>
<comment type="caution">
    <text evidence="5">The sequence shown here is derived from an EMBL/GenBank/DDBJ whole genome shotgun (WGS) entry which is preliminary data.</text>
</comment>
<dbReference type="Proteomes" id="UP000824109">
    <property type="component" value="Unassembled WGS sequence"/>
</dbReference>
<organism evidence="5 6">
    <name type="scientific">Candidatus Ornithomonoglobus merdipullorum</name>
    <dbReference type="NCBI Taxonomy" id="2840895"/>
    <lineage>
        <taxon>Bacteria</taxon>
        <taxon>Bacillati</taxon>
        <taxon>Bacillota</taxon>
        <taxon>Clostridia</taxon>
        <taxon>Candidatus Ornithomonoglobus</taxon>
    </lineage>
</organism>
<reference evidence="5" key="1">
    <citation type="submission" date="2020-10" db="EMBL/GenBank/DDBJ databases">
        <authorList>
            <person name="Gilroy R."/>
        </authorList>
    </citation>
    <scope>NUCLEOTIDE SEQUENCE</scope>
    <source>
        <strain evidence="5">USAMLcec3-3695</strain>
    </source>
</reference>
<feature type="transmembrane region" description="Helical" evidence="3">
    <location>
        <begin position="12"/>
        <end position="31"/>
    </location>
</feature>
<feature type="transmembrane region" description="Helical" evidence="3">
    <location>
        <begin position="37"/>
        <end position="58"/>
    </location>
</feature>
<keyword evidence="1" id="KW-0378">Hydrolase</keyword>
<dbReference type="PROSITE" id="PS50887">
    <property type="entry name" value="GGDEF"/>
    <property type="match status" value="1"/>
</dbReference>
<dbReference type="PANTHER" id="PTHR47618:SF2">
    <property type="entry name" value="CYCLIC-DI-AMP PHOSPHODIESTERASE GDPP"/>
    <property type="match status" value="1"/>
</dbReference>
<dbReference type="Gene3D" id="3.30.450.20">
    <property type="entry name" value="PAS domain"/>
    <property type="match status" value="1"/>
</dbReference>
<dbReference type="EMBL" id="DVNB01000051">
    <property type="protein sequence ID" value="HIU57159.1"/>
    <property type="molecule type" value="Genomic_DNA"/>
</dbReference>
<evidence type="ECO:0000259" key="4">
    <source>
        <dbReference type="PROSITE" id="PS50887"/>
    </source>
</evidence>
<keyword evidence="3" id="KW-1133">Transmembrane helix</keyword>
<dbReference type="Pfam" id="PF01368">
    <property type="entry name" value="DHH"/>
    <property type="match status" value="1"/>
</dbReference>
<comment type="subcellular location">
    <subcellularLocation>
        <location evidence="1">Cell membrane</location>
    </subcellularLocation>
</comment>
<dbReference type="Pfam" id="PF02272">
    <property type="entry name" value="DHHA1"/>
    <property type="match status" value="1"/>
</dbReference>
<dbReference type="InterPro" id="IPR043128">
    <property type="entry name" value="Rev_trsase/Diguanyl_cyclase"/>
</dbReference>
<dbReference type="GO" id="GO:0003676">
    <property type="term" value="F:nucleic acid binding"/>
    <property type="evidence" value="ECO:0007669"/>
    <property type="project" value="UniProtKB-UniRule"/>
</dbReference>
<feature type="binding site" evidence="2">
    <location>
        <position position="361"/>
    </location>
    <ligand>
        <name>Mn(2+)</name>
        <dbReference type="ChEBI" id="CHEBI:29035"/>
        <label>1</label>
    </ligand>
</feature>
<feature type="binding site" evidence="2">
    <location>
        <position position="458"/>
    </location>
    <ligand>
        <name>Mn(2+)</name>
        <dbReference type="ChEBI" id="CHEBI:29035"/>
        <label>2</label>
    </ligand>
</feature>
<dbReference type="PIRSF" id="PIRSF026583">
    <property type="entry name" value="YybT"/>
    <property type="match status" value="1"/>
</dbReference>
<evidence type="ECO:0000256" key="1">
    <source>
        <dbReference type="PIRNR" id="PIRNR026583"/>
    </source>
</evidence>
<dbReference type="GO" id="GO:0005886">
    <property type="term" value="C:plasma membrane"/>
    <property type="evidence" value="ECO:0007669"/>
    <property type="project" value="UniProtKB-SubCell"/>
</dbReference>
<dbReference type="GO" id="GO:0046872">
    <property type="term" value="F:metal ion binding"/>
    <property type="evidence" value="ECO:0007669"/>
    <property type="project" value="UniProtKB-KW"/>
</dbReference>
<evidence type="ECO:0000256" key="3">
    <source>
        <dbReference type="SAM" id="Phobius"/>
    </source>
</evidence>
<dbReference type="SUPFAM" id="SSF64182">
    <property type="entry name" value="DHH phosphoesterases"/>
    <property type="match status" value="1"/>
</dbReference>
<keyword evidence="2" id="KW-0464">Manganese</keyword>
<dbReference type="InterPro" id="IPR003156">
    <property type="entry name" value="DHHA1_dom"/>
</dbReference>
<keyword evidence="2" id="KW-0479">Metal-binding</keyword>
<evidence type="ECO:0000256" key="2">
    <source>
        <dbReference type="PIRSR" id="PIRSR026583-50"/>
    </source>
</evidence>
<dbReference type="InterPro" id="IPR001667">
    <property type="entry name" value="DDH_dom"/>
</dbReference>
<evidence type="ECO:0000313" key="6">
    <source>
        <dbReference type="Proteomes" id="UP000824109"/>
    </source>
</evidence>
<keyword evidence="3" id="KW-0812">Transmembrane</keyword>
<gene>
    <name evidence="5" type="ORF">IAA61_05020</name>
</gene>
<sequence length="668" mass="73969">MKKAYSYAMRNYMSIAVAAAAVLVIAAAVVIARGEIALGAVQGVIGVALFAHLMILGYKRKRDMVRYLRLVTKDETGLSENVLMSVPMPMAVCGIDGTVRWYNDKFSSIFGGTLPYEILDDMIPELKWSDVLKNQKGKGIITELAGRIYSARWFVLRENRAQDDISAHYSVFFYLTDITREKQLEETCDKERADIAIINIDNYDDFSQKSDDDAMEAVCSKIRAAINVWAKKGRAVVKKTDSDRFFVVLEHGSLQGYIDEKFDVVENVRKAAEEAKIPLSISIGIGTGGNIEENETAARNALDMALGRGGDQVCIKDSDQFRFYAGKNREYERSTKVKARAVAVALEEYIKGSDNVIMMGHRAADFDCFGAAIGLQRAVREHGKTPYIVRERVSPAIDKMYNAIKGIDEYSGMFVDENEVLEEVTPDSLLVILDTHRPSMLPCPKLLERVSKIILIDHHRRSTEFVSPCSLIYHEPYASSTCEMVTELLEYMSVGSKLTKTEAQCLYTGILMDTKNFILKTGVRTFEAASYLRKLGLDTVRVRKMFSTSIEDYAMKAEIVETARMAADGIAVAYTENSHRNIRVIASQAADDMLNLNDVSASVVVYPMNGGAGVSARSLGTINVQLITEKLGGGGHMTVSGAQLKGKSVPEGVRMVTDAIRVYAEESK</sequence>
<comment type="function">
    <text evidence="1">Has phosphodiesterase (PDE) activity against cyclic-di-AMP (c-di-AMP).</text>
</comment>
<protein>
    <recommendedName>
        <fullName evidence="1">Cyclic-di-AMP phosphodiesterase</fullName>
        <ecNumber evidence="1">3.1.4.-</ecNumber>
    </recommendedName>
</protein>
<comment type="cofactor">
    <cofactor evidence="2">
        <name>Mn(2+)</name>
        <dbReference type="ChEBI" id="CHEBI:29035"/>
    </cofactor>
    <text evidence="2">For phosphodiesterase activity, probably binds 2 Mn(2+) per subunit.</text>
</comment>
<comment type="similarity">
    <text evidence="1">Belongs to the GdpP/PdeA phosphodiesterase family.</text>
</comment>
<keyword evidence="1 3" id="KW-0472">Membrane</keyword>
<proteinExistence type="inferred from homology"/>
<dbReference type="InterPro" id="IPR014528">
    <property type="entry name" value="GdpP/PdeA"/>
</dbReference>
<dbReference type="Gene3D" id="3.30.70.270">
    <property type="match status" value="1"/>
</dbReference>
<feature type="binding site" evidence="2">
    <location>
        <position position="434"/>
    </location>
    <ligand>
        <name>Mn(2+)</name>
        <dbReference type="ChEBI" id="CHEBI:29035"/>
        <label>1</label>
    </ligand>
</feature>
<reference evidence="5" key="2">
    <citation type="journal article" date="2021" name="PeerJ">
        <title>Extensive microbial diversity within the chicken gut microbiome revealed by metagenomics and culture.</title>
        <authorList>
            <person name="Gilroy R."/>
            <person name="Ravi A."/>
            <person name="Getino M."/>
            <person name="Pursley I."/>
            <person name="Horton D.L."/>
            <person name="Alikhan N.F."/>
            <person name="Baker D."/>
            <person name="Gharbi K."/>
            <person name="Hall N."/>
            <person name="Watson M."/>
            <person name="Adriaenssens E.M."/>
            <person name="Foster-Nyarko E."/>
            <person name="Jarju S."/>
            <person name="Secka A."/>
            <person name="Antonio M."/>
            <person name="Oren A."/>
            <person name="Chaudhuri R.R."/>
            <person name="La Ragione R."/>
            <person name="Hildebrand F."/>
            <person name="Pallen M.J."/>
        </authorList>
    </citation>
    <scope>NUCLEOTIDE SEQUENCE</scope>
    <source>
        <strain evidence="5">USAMLcec3-3695</strain>
    </source>
</reference>
<dbReference type="InterPro" id="IPR051319">
    <property type="entry name" value="Oligoribo/pAp-PDE_c-di-AMP_PDE"/>
</dbReference>
<feature type="binding site" evidence="2">
    <location>
        <position position="434"/>
    </location>
    <ligand>
        <name>Mn(2+)</name>
        <dbReference type="ChEBI" id="CHEBI:29035"/>
        <label>2</label>
    </ligand>
</feature>
<dbReference type="InterPro" id="IPR038763">
    <property type="entry name" value="DHH_sf"/>
</dbReference>
<dbReference type="Gene3D" id="3.90.1640.10">
    <property type="entry name" value="inorganic pyrophosphatase (n-terminal core)"/>
    <property type="match status" value="1"/>
</dbReference>
<dbReference type="AlphaFoldDB" id="A0A9D1MBI3"/>
<dbReference type="Pfam" id="PF24898">
    <property type="entry name" value="GGDEF_GdpP"/>
    <property type="match status" value="1"/>
</dbReference>
<dbReference type="InterPro" id="IPR000160">
    <property type="entry name" value="GGDEF_dom"/>
</dbReference>
<comment type="catalytic activity">
    <reaction evidence="1">
        <text>3',3'-c-di-AMP + H2O = 5'-O-phosphonoadenylyl-(3'-&gt;5')-adenosine + H(+)</text>
        <dbReference type="Rhea" id="RHEA:54420"/>
        <dbReference type="ChEBI" id="CHEBI:15377"/>
        <dbReference type="ChEBI" id="CHEBI:15378"/>
        <dbReference type="ChEBI" id="CHEBI:71500"/>
        <dbReference type="ChEBI" id="CHEBI:138171"/>
    </reaction>
</comment>
<feature type="domain" description="GGDEF" evidence="4">
    <location>
        <begin position="191"/>
        <end position="318"/>
    </location>
</feature>
<dbReference type="PANTHER" id="PTHR47618">
    <property type="entry name" value="BIFUNCTIONAL OLIGORIBONUCLEASE AND PAP PHOSPHATASE NRNA"/>
    <property type="match status" value="1"/>
</dbReference>
<dbReference type="SMART" id="SM00267">
    <property type="entry name" value="GGDEF"/>
    <property type="match status" value="1"/>
</dbReference>
<feature type="binding site" evidence="2">
    <location>
        <position position="367"/>
    </location>
    <ligand>
        <name>Mn(2+)</name>
        <dbReference type="ChEBI" id="CHEBI:29035"/>
        <label>2</label>
    </ligand>
</feature>
<dbReference type="Gene3D" id="3.10.310.30">
    <property type="match status" value="1"/>
</dbReference>
<feature type="binding site" evidence="2">
    <location>
        <position position="513"/>
    </location>
    <ligand>
        <name>Mn(2+)</name>
        <dbReference type="ChEBI" id="CHEBI:29035"/>
        <label>2</label>
    </ligand>
</feature>
<dbReference type="GO" id="GO:0016787">
    <property type="term" value="F:hydrolase activity"/>
    <property type="evidence" value="ECO:0007669"/>
    <property type="project" value="UniProtKB-UniRule"/>
</dbReference>
<feature type="binding site" evidence="2">
    <location>
        <position position="365"/>
    </location>
    <ligand>
        <name>Mn(2+)</name>
        <dbReference type="ChEBI" id="CHEBI:29035"/>
        <label>1</label>
    </ligand>
</feature>
<dbReference type="EC" id="3.1.4.-" evidence="1"/>
<accession>A0A9D1MBI3</accession>